<keyword evidence="11" id="KW-1185">Reference proteome</keyword>
<comment type="caution">
    <text evidence="10">The sequence shown here is derived from an EMBL/GenBank/DDBJ whole genome shotgun (WGS) entry which is preliminary data.</text>
</comment>
<evidence type="ECO:0000256" key="3">
    <source>
        <dbReference type="ARBA" id="ARBA00022857"/>
    </source>
</evidence>
<dbReference type="EC" id="1.5.1.2" evidence="5 6"/>
<evidence type="ECO:0000256" key="4">
    <source>
        <dbReference type="ARBA" id="ARBA00023002"/>
    </source>
</evidence>
<dbReference type="Gene3D" id="3.40.50.720">
    <property type="entry name" value="NAD(P)-binding Rossmann-like Domain"/>
    <property type="match status" value="1"/>
</dbReference>
<comment type="catalytic activity">
    <reaction evidence="5">
        <text>L-proline + NAD(+) = (S)-1-pyrroline-5-carboxylate + NADH + 2 H(+)</text>
        <dbReference type="Rhea" id="RHEA:14105"/>
        <dbReference type="ChEBI" id="CHEBI:15378"/>
        <dbReference type="ChEBI" id="CHEBI:17388"/>
        <dbReference type="ChEBI" id="CHEBI:57540"/>
        <dbReference type="ChEBI" id="CHEBI:57945"/>
        <dbReference type="ChEBI" id="CHEBI:60039"/>
        <dbReference type="EC" id="1.5.1.2"/>
    </reaction>
</comment>
<dbReference type="Proteomes" id="UP001523566">
    <property type="component" value="Unassembled WGS sequence"/>
</dbReference>
<dbReference type="InterPro" id="IPR008927">
    <property type="entry name" value="6-PGluconate_DH-like_C_sf"/>
</dbReference>
<comment type="pathway">
    <text evidence="5 7">Amino-acid biosynthesis; L-proline biosynthesis; L-proline from L-glutamate 5-semialdehyde: step 1/1.</text>
</comment>
<evidence type="ECO:0000259" key="9">
    <source>
        <dbReference type="Pfam" id="PF14748"/>
    </source>
</evidence>
<sequence>MYKLGFIGCGNMAKAMLGGILEHKTYDAIEIIGSDPFEPSRRSAEEKFGIHVTEDNCEVVQNSEIVILSVKPQYCEAVIRDIKKAAREDQLFITIIPGKTLGWLEEKMEKKVKVVRTMPNTPAMVNEGMTGACCNEAVNEEEIEKAKKILSGFGKVEFVPENLMDIVTGVSGSSPAYTFLFIEALADGAVAGGMPRSQAYRFAAQAVLGSAKLLLETGKHPGELKDMVSSPGGTTIGGIRILEKNGFRSSVMEAVLEGARIAKTL</sequence>
<keyword evidence="5 7" id="KW-0028">Amino-acid biosynthesis</keyword>
<dbReference type="InterPro" id="IPR029036">
    <property type="entry name" value="P5CR_dimer"/>
</dbReference>
<dbReference type="InterPro" id="IPR053790">
    <property type="entry name" value="P5CR-like_CS"/>
</dbReference>
<reference evidence="10 11" key="1">
    <citation type="journal article" date="2022" name="Genome Biol. Evol.">
        <title>Host diet, physiology and behaviors set the stage for Lachnospiraceae cladogenesis.</title>
        <authorList>
            <person name="Vera-Ponce De Leon A."/>
            <person name="Schneider M."/>
            <person name="Jahnes B.C."/>
            <person name="Sadowski V."/>
            <person name="Camuy-Velez L.A."/>
            <person name="Duan J."/>
            <person name="Sabree Z.L."/>
        </authorList>
    </citation>
    <scope>NUCLEOTIDE SEQUENCE [LARGE SCALE GENOMIC DNA]</scope>
    <source>
        <strain evidence="10 11">PAL113</strain>
    </source>
</reference>
<keyword evidence="3 5" id="KW-0521">NADP</keyword>
<feature type="domain" description="Pyrroline-5-carboxylate reductase dimerisation" evidence="9">
    <location>
        <begin position="161"/>
        <end position="263"/>
    </location>
</feature>
<accession>A0ABT1E550</accession>
<organism evidence="10 11">
    <name type="scientific">Aequitasia blattaphilus</name>
    <dbReference type="NCBI Taxonomy" id="2949332"/>
    <lineage>
        <taxon>Bacteria</taxon>
        <taxon>Bacillati</taxon>
        <taxon>Bacillota</taxon>
        <taxon>Clostridia</taxon>
        <taxon>Lachnospirales</taxon>
        <taxon>Lachnospiraceae</taxon>
        <taxon>Aequitasia</taxon>
    </lineage>
</organism>
<dbReference type="InterPro" id="IPR036291">
    <property type="entry name" value="NAD(P)-bd_dom_sf"/>
</dbReference>
<dbReference type="Pfam" id="PF03807">
    <property type="entry name" value="F420_oxidored"/>
    <property type="match status" value="1"/>
</dbReference>
<dbReference type="HAMAP" id="MF_01925">
    <property type="entry name" value="P5C_reductase"/>
    <property type="match status" value="1"/>
</dbReference>
<evidence type="ECO:0000313" key="11">
    <source>
        <dbReference type="Proteomes" id="UP001523566"/>
    </source>
</evidence>
<evidence type="ECO:0000256" key="7">
    <source>
        <dbReference type="RuleBase" id="RU003903"/>
    </source>
</evidence>
<evidence type="ECO:0000256" key="2">
    <source>
        <dbReference type="ARBA" id="ARBA00022650"/>
    </source>
</evidence>
<comment type="subcellular location">
    <subcellularLocation>
        <location evidence="5">Cytoplasm</location>
    </subcellularLocation>
</comment>
<dbReference type="SUPFAM" id="SSF48179">
    <property type="entry name" value="6-phosphogluconate dehydrogenase C-terminal domain-like"/>
    <property type="match status" value="1"/>
</dbReference>
<evidence type="ECO:0000313" key="10">
    <source>
        <dbReference type="EMBL" id="MCP1100949.1"/>
    </source>
</evidence>
<dbReference type="PIRSF" id="PIRSF000193">
    <property type="entry name" value="Pyrrol-5-carb_rd"/>
    <property type="match status" value="1"/>
</dbReference>
<dbReference type="PANTHER" id="PTHR11645">
    <property type="entry name" value="PYRROLINE-5-CARBOXYLATE REDUCTASE"/>
    <property type="match status" value="1"/>
</dbReference>
<keyword evidence="2 5" id="KW-0641">Proline biosynthesis</keyword>
<gene>
    <name evidence="5 10" type="primary">proC</name>
    <name evidence="10" type="ORF">NK125_00805</name>
</gene>
<dbReference type="PANTHER" id="PTHR11645:SF0">
    <property type="entry name" value="PYRROLINE-5-CARBOXYLATE REDUCTASE 3"/>
    <property type="match status" value="1"/>
</dbReference>
<dbReference type="InterPro" id="IPR028939">
    <property type="entry name" value="P5C_Rdtase_cat_N"/>
</dbReference>
<dbReference type="NCBIfam" id="TIGR00112">
    <property type="entry name" value="proC"/>
    <property type="match status" value="1"/>
</dbReference>
<comment type="catalytic activity">
    <reaction evidence="5 7">
        <text>L-proline + NADP(+) = (S)-1-pyrroline-5-carboxylate + NADPH + 2 H(+)</text>
        <dbReference type="Rhea" id="RHEA:14109"/>
        <dbReference type="ChEBI" id="CHEBI:15378"/>
        <dbReference type="ChEBI" id="CHEBI:17388"/>
        <dbReference type="ChEBI" id="CHEBI:57783"/>
        <dbReference type="ChEBI" id="CHEBI:58349"/>
        <dbReference type="ChEBI" id="CHEBI:60039"/>
        <dbReference type="EC" id="1.5.1.2"/>
    </reaction>
</comment>
<evidence type="ECO:0000256" key="5">
    <source>
        <dbReference type="HAMAP-Rule" id="MF_01925"/>
    </source>
</evidence>
<feature type="domain" description="Pyrroline-5-carboxylate reductase catalytic N-terminal" evidence="8">
    <location>
        <begin position="3"/>
        <end position="96"/>
    </location>
</feature>
<keyword evidence="4 5" id="KW-0560">Oxidoreductase</keyword>
<dbReference type="InterPro" id="IPR000304">
    <property type="entry name" value="Pyrroline-COOH_reductase"/>
</dbReference>
<dbReference type="EMBL" id="JAMZFW010000001">
    <property type="protein sequence ID" value="MCP1100949.1"/>
    <property type="molecule type" value="Genomic_DNA"/>
</dbReference>
<dbReference type="RefSeq" id="WP_262064734.1">
    <property type="nucleotide sequence ID" value="NZ_JAMXOD010000001.1"/>
</dbReference>
<comment type="function">
    <text evidence="5">Catalyzes the reduction of 1-pyrroline-5-carboxylate (PCA) to L-proline.</text>
</comment>
<dbReference type="GO" id="GO:0004735">
    <property type="term" value="F:pyrroline-5-carboxylate reductase activity"/>
    <property type="evidence" value="ECO:0007669"/>
    <property type="project" value="UniProtKB-EC"/>
</dbReference>
<evidence type="ECO:0000256" key="1">
    <source>
        <dbReference type="ARBA" id="ARBA00005525"/>
    </source>
</evidence>
<dbReference type="SUPFAM" id="SSF51735">
    <property type="entry name" value="NAD(P)-binding Rossmann-fold domains"/>
    <property type="match status" value="1"/>
</dbReference>
<dbReference type="Gene3D" id="1.10.3730.10">
    <property type="entry name" value="ProC C-terminal domain-like"/>
    <property type="match status" value="1"/>
</dbReference>
<dbReference type="Pfam" id="PF14748">
    <property type="entry name" value="P5CR_dimer"/>
    <property type="match status" value="1"/>
</dbReference>
<keyword evidence="5" id="KW-0963">Cytoplasm</keyword>
<comment type="similarity">
    <text evidence="1 5 7">Belongs to the pyrroline-5-carboxylate reductase family.</text>
</comment>
<protein>
    <recommendedName>
        <fullName evidence="5 6">Pyrroline-5-carboxylate reductase</fullName>
        <shortName evidence="5">P5C reductase</shortName>
        <shortName evidence="5">P5CR</shortName>
        <ecNumber evidence="5 6">1.5.1.2</ecNumber>
    </recommendedName>
    <alternativeName>
        <fullName evidence="5">PCA reductase</fullName>
    </alternativeName>
</protein>
<name>A0ABT1E550_9FIRM</name>
<evidence type="ECO:0000259" key="8">
    <source>
        <dbReference type="Pfam" id="PF03807"/>
    </source>
</evidence>
<proteinExistence type="inferred from homology"/>
<dbReference type="PROSITE" id="PS00521">
    <property type="entry name" value="P5CR"/>
    <property type="match status" value="1"/>
</dbReference>
<evidence type="ECO:0000256" key="6">
    <source>
        <dbReference type="NCBIfam" id="TIGR00112"/>
    </source>
</evidence>